<evidence type="ECO:0008006" key="3">
    <source>
        <dbReference type="Google" id="ProtNLM"/>
    </source>
</evidence>
<sequence>MKKLIWILAIFTAVAVIVSLALNYFNNNLNSESRDFVDTTFRKIITDWDSNLLIANSSPSMLAMLPKEKLKASFNALGKDLGALKKYRGASGQVGINFEENKQVVTATYDVACAFEKTEAVFRLQLIREAGKWQIKAISVNKK</sequence>
<reference evidence="1 2" key="1">
    <citation type="journal article" date="2016" name="Nat. Commun.">
        <title>Thousands of microbial genomes shed light on interconnected biogeochemical processes in an aquifer system.</title>
        <authorList>
            <person name="Anantharaman K."/>
            <person name="Brown C.T."/>
            <person name="Hug L.A."/>
            <person name="Sharon I."/>
            <person name="Castelle C.J."/>
            <person name="Probst A.J."/>
            <person name="Thomas B.C."/>
            <person name="Singh A."/>
            <person name="Wilkins M.J."/>
            <person name="Karaoz U."/>
            <person name="Brodie E.L."/>
            <person name="Williams K.H."/>
            <person name="Hubbard S.S."/>
            <person name="Banfield J.F."/>
        </authorList>
    </citation>
    <scope>NUCLEOTIDE SEQUENCE [LARGE SCALE GENOMIC DNA]</scope>
</reference>
<dbReference type="AlphaFoldDB" id="A0A1F4U5C1"/>
<evidence type="ECO:0000313" key="1">
    <source>
        <dbReference type="EMBL" id="OGC40136.1"/>
    </source>
</evidence>
<accession>A0A1F4U5C1</accession>
<organism evidence="1 2">
    <name type="scientific">candidate division WOR-1 bacterium RIFOXYC2_FULL_46_14</name>
    <dbReference type="NCBI Taxonomy" id="1802587"/>
    <lineage>
        <taxon>Bacteria</taxon>
        <taxon>Bacillati</taxon>
        <taxon>Saganbacteria</taxon>
    </lineage>
</organism>
<dbReference type="Proteomes" id="UP000179242">
    <property type="component" value="Unassembled WGS sequence"/>
</dbReference>
<proteinExistence type="predicted"/>
<protein>
    <recommendedName>
        <fullName evidence="3">DUF4878 domain-containing protein</fullName>
    </recommendedName>
</protein>
<name>A0A1F4U5C1_UNCSA</name>
<dbReference type="EMBL" id="MEUJ01000004">
    <property type="protein sequence ID" value="OGC40136.1"/>
    <property type="molecule type" value="Genomic_DNA"/>
</dbReference>
<gene>
    <name evidence="1" type="ORF">A2438_02465</name>
</gene>
<evidence type="ECO:0000313" key="2">
    <source>
        <dbReference type="Proteomes" id="UP000179242"/>
    </source>
</evidence>
<comment type="caution">
    <text evidence="1">The sequence shown here is derived from an EMBL/GenBank/DDBJ whole genome shotgun (WGS) entry which is preliminary data.</text>
</comment>